<dbReference type="SUPFAM" id="SSF56349">
    <property type="entry name" value="DNA breaking-rejoining enzymes"/>
    <property type="match status" value="1"/>
</dbReference>
<dbReference type="InterPro" id="IPR011010">
    <property type="entry name" value="DNA_brk_join_enz"/>
</dbReference>
<dbReference type="GO" id="GO:0006310">
    <property type="term" value="P:DNA recombination"/>
    <property type="evidence" value="ECO:0007669"/>
    <property type="project" value="UniProtKB-KW"/>
</dbReference>
<dbReference type="PANTHER" id="PTHR30349">
    <property type="entry name" value="PHAGE INTEGRASE-RELATED"/>
    <property type="match status" value="1"/>
</dbReference>
<dbReference type="PROSITE" id="PS51898">
    <property type="entry name" value="TYR_RECOMBINASE"/>
    <property type="match status" value="1"/>
</dbReference>
<gene>
    <name evidence="4" type="ORF">UFOPK1493_02260</name>
</gene>
<dbReference type="PANTHER" id="PTHR30349:SF64">
    <property type="entry name" value="PROPHAGE INTEGRASE INTD-RELATED"/>
    <property type="match status" value="1"/>
</dbReference>
<feature type="compositionally biased region" description="Basic and acidic residues" evidence="2">
    <location>
        <begin position="328"/>
        <end position="353"/>
    </location>
</feature>
<reference evidence="4" key="1">
    <citation type="submission" date="2020-05" db="EMBL/GenBank/DDBJ databases">
        <authorList>
            <person name="Chiriac C."/>
            <person name="Salcher M."/>
            <person name="Ghai R."/>
            <person name="Kavagutti S V."/>
        </authorList>
    </citation>
    <scope>NUCLEOTIDE SEQUENCE</scope>
</reference>
<keyword evidence="1" id="KW-0233">DNA recombination</keyword>
<dbReference type="Gene3D" id="1.10.443.10">
    <property type="entry name" value="Intergrase catalytic core"/>
    <property type="match status" value="1"/>
</dbReference>
<evidence type="ECO:0000256" key="2">
    <source>
        <dbReference type="SAM" id="MobiDB-lite"/>
    </source>
</evidence>
<dbReference type="InterPro" id="IPR013762">
    <property type="entry name" value="Integrase-like_cat_sf"/>
</dbReference>
<dbReference type="AlphaFoldDB" id="A0A6J6E629"/>
<dbReference type="InterPro" id="IPR002104">
    <property type="entry name" value="Integrase_catalytic"/>
</dbReference>
<proteinExistence type="predicted"/>
<organism evidence="4">
    <name type="scientific">freshwater metagenome</name>
    <dbReference type="NCBI Taxonomy" id="449393"/>
    <lineage>
        <taxon>unclassified sequences</taxon>
        <taxon>metagenomes</taxon>
        <taxon>ecological metagenomes</taxon>
    </lineage>
</organism>
<accession>A0A6J6E629</accession>
<sequence>MEVLKVKVIGGSRRKVLTRVRYGDAVERYEVRWRVYFMGGEMRELRQRFDRAVEADQFIRVLGAVGLPGSTWRMGDDGRPYDASARPVVPEEPQGPSVTMWDALQMYRSATWRTASANGRKTHAYVLRAMARVTTDRAPAIPPATEAYLATIAFRAEHEPTDRALARIKRHRSGFTGAELLAGRQFLEKWSLPVSELTTAHVRRLVAEVGTGRASSTEGRRWGDMRTVLRWWVSEDLIEERVITRVGRVRGTVIEPPGEDDPIPTESEMWTMAWALCLVGHPRYAALPFVMGGGGLRAGECFALRRRDCIDEPGRGMWLTVRRSYSKPGKDWTTDGAADEHRGTKAKGPDGDRRGRRTYLPPIEASILRTHLEHYTGRDAEALVFTTSRGKPVDIAHLQERAWQRARDLAFPVPHRLNSVGRHAFRHLAATRWLRAGVPLKTAAKWGGWKDTTTMLRWYEARLPGDDDLAAARMSA</sequence>
<protein>
    <submittedName>
        <fullName evidence="4">Unannotated protein</fullName>
    </submittedName>
</protein>
<feature type="domain" description="Tyr recombinase" evidence="3">
    <location>
        <begin position="260"/>
        <end position="474"/>
    </location>
</feature>
<dbReference type="GO" id="GO:0015074">
    <property type="term" value="P:DNA integration"/>
    <property type="evidence" value="ECO:0007669"/>
    <property type="project" value="InterPro"/>
</dbReference>
<feature type="region of interest" description="Disordered" evidence="2">
    <location>
        <begin position="327"/>
        <end position="356"/>
    </location>
</feature>
<dbReference type="InterPro" id="IPR050090">
    <property type="entry name" value="Tyrosine_recombinase_XerCD"/>
</dbReference>
<dbReference type="EMBL" id="CAEZSR010000087">
    <property type="protein sequence ID" value="CAB4568818.1"/>
    <property type="molecule type" value="Genomic_DNA"/>
</dbReference>
<evidence type="ECO:0000313" key="4">
    <source>
        <dbReference type="EMBL" id="CAB4568818.1"/>
    </source>
</evidence>
<evidence type="ECO:0000259" key="3">
    <source>
        <dbReference type="PROSITE" id="PS51898"/>
    </source>
</evidence>
<evidence type="ECO:0000256" key="1">
    <source>
        <dbReference type="ARBA" id="ARBA00023172"/>
    </source>
</evidence>
<dbReference type="GO" id="GO:0003677">
    <property type="term" value="F:DNA binding"/>
    <property type="evidence" value="ECO:0007669"/>
    <property type="project" value="InterPro"/>
</dbReference>
<name>A0A6J6E629_9ZZZZ</name>